<dbReference type="Proteomes" id="UP001054945">
    <property type="component" value="Unassembled WGS sequence"/>
</dbReference>
<proteinExistence type="predicted"/>
<gene>
    <name evidence="1" type="ORF">CEXT_461281</name>
</gene>
<name>A0AAV4Y0Z2_CAEEX</name>
<feature type="non-terminal residue" evidence="1">
    <location>
        <position position="1"/>
    </location>
</feature>
<dbReference type="EMBL" id="BPLR01018482">
    <property type="protein sequence ID" value="GIZ00005.1"/>
    <property type="molecule type" value="Genomic_DNA"/>
</dbReference>
<reference evidence="1 2" key="1">
    <citation type="submission" date="2021-06" db="EMBL/GenBank/DDBJ databases">
        <title>Caerostris extrusa draft genome.</title>
        <authorList>
            <person name="Kono N."/>
            <person name="Arakawa K."/>
        </authorList>
    </citation>
    <scope>NUCLEOTIDE SEQUENCE [LARGE SCALE GENOMIC DNA]</scope>
</reference>
<sequence>DDLMSLESEEIKLSRRNDAVLRSWRWKNTVAVIGEVICSEESLESVPSFIEEYDGELVEDNKNTFLKKRKKIQVQQVNVNRTEIHFEKRNDHSGLGFRCDTQQIVWEPDKKDQNSYAYMRINKANL</sequence>
<dbReference type="AlphaFoldDB" id="A0AAV4Y0Z2"/>
<protein>
    <submittedName>
        <fullName evidence="1">Uncharacterized protein</fullName>
    </submittedName>
</protein>
<evidence type="ECO:0000313" key="2">
    <source>
        <dbReference type="Proteomes" id="UP001054945"/>
    </source>
</evidence>
<comment type="caution">
    <text evidence="1">The sequence shown here is derived from an EMBL/GenBank/DDBJ whole genome shotgun (WGS) entry which is preliminary data.</text>
</comment>
<evidence type="ECO:0000313" key="1">
    <source>
        <dbReference type="EMBL" id="GIZ00005.1"/>
    </source>
</evidence>
<keyword evidence="2" id="KW-1185">Reference proteome</keyword>
<organism evidence="1 2">
    <name type="scientific">Caerostris extrusa</name>
    <name type="common">Bark spider</name>
    <name type="synonym">Caerostris bankana</name>
    <dbReference type="NCBI Taxonomy" id="172846"/>
    <lineage>
        <taxon>Eukaryota</taxon>
        <taxon>Metazoa</taxon>
        <taxon>Ecdysozoa</taxon>
        <taxon>Arthropoda</taxon>
        <taxon>Chelicerata</taxon>
        <taxon>Arachnida</taxon>
        <taxon>Araneae</taxon>
        <taxon>Araneomorphae</taxon>
        <taxon>Entelegynae</taxon>
        <taxon>Araneoidea</taxon>
        <taxon>Araneidae</taxon>
        <taxon>Caerostris</taxon>
    </lineage>
</organism>
<accession>A0AAV4Y0Z2</accession>